<evidence type="ECO:0000313" key="3">
    <source>
        <dbReference type="Proteomes" id="UP001054945"/>
    </source>
</evidence>
<proteinExistence type="predicted"/>
<evidence type="ECO:0000256" key="1">
    <source>
        <dbReference type="SAM" id="MobiDB-lite"/>
    </source>
</evidence>
<reference evidence="2 3" key="1">
    <citation type="submission" date="2021-06" db="EMBL/GenBank/DDBJ databases">
        <title>Caerostris extrusa draft genome.</title>
        <authorList>
            <person name="Kono N."/>
            <person name="Arakawa K."/>
        </authorList>
    </citation>
    <scope>NUCLEOTIDE SEQUENCE [LARGE SCALE GENOMIC DNA]</scope>
</reference>
<dbReference type="Proteomes" id="UP001054945">
    <property type="component" value="Unassembled WGS sequence"/>
</dbReference>
<comment type="caution">
    <text evidence="2">The sequence shown here is derived from an EMBL/GenBank/DDBJ whole genome shotgun (WGS) entry which is preliminary data.</text>
</comment>
<evidence type="ECO:0000313" key="2">
    <source>
        <dbReference type="EMBL" id="GIY98187.1"/>
    </source>
</evidence>
<sequence length="123" mass="13786">MPKKTPVPSGKKLCRDFSCCRGQPSSLSPAISVVPPLCPLRHKIPGLQQHLFPIKRNKADEFVIPNKILTAKPGPAKEDRRNSSNSTSNSYEHLDKFDDTNIDTSDVHPFCYSFKSRQNANLH</sequence>
<protein>
    <submittedName>
        <fullName evidence="2">Uncharacterized protein</fullName>
    </submittedName>
</protein>
<keyword evidence="3" id="KW-1185">Reference proteome</keyword>
<gene>
    <name evidence="2" type="ORF">CEXT_763261</name>
</gene>
<organism evidence="2 3">
    <name type="scientific">Caerostris extrusa</name>
    <name type="common">Bark spider</name>
    <name type="synonym">Caerostris bankana</name>
    <dbReference type="NCBI Taxonomy" id="172846"/>
    <lineage>
        <taxon>Eukaryota</taxon>
        <taxon>Metazoa</taxon>
        <taxon>Ecdysozoa</taxon>
        <taxon>Arthropoda</taxon>
        <taxon>Chelicerata</taxon>
        <taxon>Arachnida</taxon>
        <taxon>Araneae</taxon>
        <taxon>Araneomorphae</taxon>
        <taxon>Entelegynae</taxon>
        <taxon>Araneoidea</taxon>
        <taxon>Araneidae</taxon>
        <taxon>Caerostris</taxon>
    </lineage>
</organism>
<feature type="region of interest" description="Disordered" evidence="1">
    <location>
        <begin position="69"/>
        <end position="105"/>
    </location>
</feature>
<accession>A0AAV4XT23</accession>
<dbReference type="EMBL" id="BPLR01000894">
    <property type="protein sequence ID" value="GIY98187.1"/>
    <property type="molecule type" value="Genomic_DNA"/>
</dbReference>
<dbReference type="AlphaFoldDB" id="A0AAV4XT23"/>
<name>A0AAV4XT23_CAEEX</name>